<name>A0ABV2LSD0_9FLAO</name>
<gene>
    <name evidence="2" type="ORF">ABID46_001041</name>
</gene>
<dbReference type="RefSeq" id="WP_354507767.1">
    <property type="nucleotide sequence ID" value="NZ_JBEPMO010000004.1"/>
</dbReference>
<dbReference type="Proteomes" id="UP001549146">
    <property type="component" value="Unassembled WGS sequence"/>
</dbReference>
<comment type="caution">
    <text evidence="2">The sequence shown here is derived from an EMBL/GenBank/DDBJ whole genome shotgun (WGS) entry which is preliminary data.</text>
</comment>
<evidence type="ECO:0000313" key="2">
    <source>
        <dbReference type="EMBL" id="MET3731472.1"/>
    </source>
</evidence>
<dbReference type="EMBL" id="JBEPMO010000004">
    <property type="protein sequence ID" value="MET3731472.1"/>
    <property type="molecule type" value="Genomic_DNA"/>
</dbReference>
<keyword evidence="3" id="KW-1185">Reference proteome</keyword>
<accession>A0ABV2LSD0</accession>
<evidence type="ECO:0000256" key="1">
    <source>
        <dbReference type="SAM" id="MobiDB-lite"/>
    </source>
</evidence>
<evidence type="ECO:0000313" key="3">
    <source>
        <dbReference type="Proteomes" id="UP001549146"/>
    </source>
</evidence>
<feature type="region of interest" description="Disordered" evidence="1">
    <location>
        <begin position="99"/>
        <end position="118"/>
    </location>
</feature>
<reference evidence="2 3" key="1">
    <citation type="submission" date="2024-06" db="EMBL/GenBank/DDBJ databases">
        <title>Genomic Encyclopedia of Type Strains, Phase IV (KMG-IV): sequencing the most valuable type-strain genomes for metagenomic binning, comparative biology and taxonomic classification.</title>
        <authorList>
            <person name="Goeker M."/>
        </authorList>
    </citation>
    <scope>NUCLEOTIDE SEQUENCE [LARGE SCALE GENOMIC DNA]</scope>
    <source>
        <strain evidence="2 3">DSM 29388</strain>
    </source>
</reference>
<sequence>MVTIVNYKERLKDDGTSFFVLELQGGIDMTQSKTTGMFYATAKKASIPTTFNETTCQGLIGTQLEGSIIKVDSEPYEYVIEETGEEILLAHRWVYSPEPQDSPSALQNKDSNEFSSTIMKPNSTLEHSFV</sequence>
<proteinExistence type="predicted"/>
<organism evidence="2 3">
    <name type="scientific">Moheibacter stercoris</name>
    <dbReference type="NCBI Taxonomy" id="1628251"/>
    <lineage>
        <taxon>Bacteria</taxon>
        <taxon>Pseudomonadati</taxon>
        <taxon>Bacteroidota</taxon>
        <taxon>Flavobacteriia</taxon>
        <taxon>Flavobacteriales</taxon>
        <taxon>Weeksellaceae</taxon>
        <taxon>Moheibacter</taxon>
    </lineage>
</organism>
<protein>
    <submittedName>
        <fullName evidence="2">Uncharacterized protein</fullName>
    </submittedName>
</protein>